<dbReference type="GeneID" id="59234187"/>
<feature type="compositionally biased region" description="Basic residues" evidence="2">
    <location>
        <begin position="319"/>
        <end position="331"/>
    </location>
</feature>
<evidence type="ECO:0008006" key="5">
    <source>
        <dbReference type="Google" id="ProtNLM"/>
    </source>
</evidence>
<dbReference type="PANTHER" id="PTHR21531:SF0">
    <property type="entry name" value="PROTEIN LTV1 HOMOLOG"/>
    <property type="match status" value="1"/>
</dbReference>
<keyword evidence="4" id="KW-1185">Reference proteome</keyword>
<feature type="region of interest" description="Disordered" evidence="2">
    <location>
        <begin position="431"/>
        <end position="464"/>
    </location>
</feature>
<dbReference type="KEGG" id="zmk:HG535_0A04920"/>
<dbReference type="GO" id="GO:0005829">
    <property type="term" value="C:cytosol"/>
    <property type="evidence" value="ECO:0007669"/>
    <property type="project" value="TreeGrafter"/>
</dbReference>
<evidence type="ECO:0000313" key="4">
    <source>
        <dbReference type="Proteomes" id="UP000509704"/>
    </source>
</evidence>
<dbReference type="Proteomes" id="UP000509704">
    <property type="component" value="Chromosome 1"/>
</dbReference>
<dbReference type="GO" id="GO:0030688">
    <property type="term" value="C:preribosome, small subunit precursor"/>
    <property type="evidence" value="ECO:0007669"/>
    <property type="project" value="TreeGrafter"/>
</dbReference>
<feature type="compositionally biased region" description="Basic and acidic residues" evidence="2">
    <location>
        <begin position="442"/>
        <end position="452"/>
    </location>
</feature>
<feature type="region of interest" description="Disordered" evidence="2">
    <location>
        <begin position="275"/>
        <end position="336"/>
    </location>
</feature>
<sequence>MSKRFSKKNAQKYVVVHRPHDDPQFYDEGASAHVLVPVDEHGKVTSTSSQKIDISSEKRRQPKERIGEAVLYGIEFDDSKYDYTQHLKPIGEDPSNSIFIPAKGANAEDAKAKKNNIEDLFVEPTYQAAEPVTSVFQRGVAKPEYLIHQQDVTDDIKGFKPDMNPALREVLEALENEAYVVNDDIVVEKTKIAKPSSENVEDDDIFAELLGSGEVEDEEQFEAKLDEWDIDNLAEYEDDHYHEELQNIDNVENLEDLKDIDYQADVKRFQKEQKQWQQKSVDGESNNEFDNESDQQTSDLELDDLGDLPTFDSNNKSKTGSKRRKERKKKGAMSDISGFSMSSSAIARTETMTILDDKYDQVIAGYDNYREEQEEDFEENYQLFDMKKERSDFEFLLDDFLDNYELDKGGRKLCKKSEELDKLKRAADEVSKGKLSQRRNRERLAKQNKESVGKVTNSLSNLKL</sequence>
<accession>A0A7H9AWB0</accession>
<dbReference type="RefSeq" id="XP_037142279.1">
    <property type="nucleotide sequence ID" value="XM_037286384.1"/>
</dbReference>
<dbReference type="PANTHER" id="PTHR21531">
    <property type="entry name" value="LOW-TEMPERATURE VIABILITY PROTEIN LTV1-RELATED"/>
    <property type="match status" value="1"/>
</dbReference>
<dbReference type="EMBL" id="CP058604">
    <property type="protein sequence ID" value="QLG70551.1"/>
    <property type="molecule type" value="Genomic_DNA"/>
</dbReference>
<dbReference type="AlphaFoldDB" id="A0A7H9AWB0"/>
<dbReference type="GO" id="GO:0000056">
    <property type="term" value="P:ribosomal small subunit export from nucleus"/>
    <property type="evidence" value="ECO:0007669"/>
    <property type="project" value="TreeGrafter"/>
</dbReference>
<evidence type="ECO:0000256" key="1">
    <source>
        <dbReference type="ARBA" id="ARBA00009078"/>
    </source>
</evidence>
<reference evidence="3 4" key="1">
    <citation type="submission" date="2020-07" db="EMBL/GenBank/DDBJ databases">
        <title>The yeast mating-type switching endonuclease HO is a domesticated member of an unorthodox homing genetic element family.</title>
        <authorList>
            <person name="Coughlan A.Y."/>
            <person name="Lombardi L."/>
            <person name="Braun-Galleani S."/>
            <person name="Martos A.R."/>
            <person name="Galeote V."/>
            <person name="Bigey F."/>
            <person name="Dequin S."/>
            <person name="Byrne K.P."/>
            <person name="Wolfe K.H."/>
        </authorList>
    </citation>
    <scope>NUCLEOTIDE SEQUENCE [LARGE SCALE GENOMIC DNA]</scope>
    <source>
        <strain evidence="3 4">NRRL Y-6702</strain>
    </source>
</reference>
<name>A0A7H9AWB0_ZYGMR</name>
<dbReference type="GO" id="GO:0042274">
    <property type="term" value="P:ribosomal small subunit biogenesis"/>
    <property type="evidence" value="ECO:0007669"/>
    <property type="project" value="InterPro"/>
</dbReference>
<gene>
    <name evidence="3" type="ORF">HG535_0A04920</name>
</gene>
<protein>
    <recommendedName>
        <fullName evidence="5">Low temperature viability protein</fullName>
    </recommendedName>
</protein>
<dbReference type="OrthoDB" id="5852896at2759"/>
<feature type="compositionally biased region" description="Polar residues" evidence="2">
    <location>
        <begin position="44"/>
        <end position="53"/>
    </location>
</feature>
<dbReference type="InterPro" id="IPR007307">
    <property type="entry name" value="Ltv1"/>
</dbReference>
<proteinExistence type="inferred from homology"/>
<dbReference type="GO" id="GO:0005634">
    <property type="term" value="C:nucleus"/>
    <property type="evidence" value="ECO:0007669"/>
    <property type="project" value="TreeGrafter"/>
</dbReference>
<evidence type="ECO:0000256" key="2">
    <source>
        <dbReference type="SAM" id="MobiDB-lite"/>
    </source>
</evidence>
<evidence type="ECO:0000313" key="3">
    <source>
        <dbReference type="EMBL" id="QLG70551.1"/>
    </source>
</evidence>
<organism evidence="3 4">
    <name type="scientific">Zygotorulaspora mrakii</name>
    <name type="common">Zygosaccharomyces mrakii</name>
    <dbReference type="NCBI Taxonomy" id="42260"/>
    <lineage>
        <taxon>Eukaryota</taxon>
        <taxon>Fungi</taxon>
        <taxon>Dikarya</taxon>
        <taxon>Ascomycota</taxon>
        <taxon>Saccharomycotina</taxon>
        <taxon>Saccharomycetes</taxon>
        <taxon>Saccharomycetales</taxon>
        <taxon>Saccharomycetaceae</taxon>
        <taxon>Zygotorulaspora</taxon>
    </lineage>
</organism>
<comment type="similarity">
    <text evidence="1">Belongs to the LTV1 family.</text>
</comment>
<feature type="region of interest" description="Disordered" evidence="2">
    <location>
        <begin position="41"/>
        <end position="60"/>
    </location>
</feature>
<feature type="compositionally biased region" description="Polar residues" evidence="2">
    <location>
        <begin position="275"/>
        <end position="284"/>
    </location>
</feature>
<feature type="compositionally biased region" description="Polar residues" evidence="2">
    <location>
        <begin position="454"/>
        <end position="464"/>
    </location>
</feature>
<dbReference type="Pfam" id="PF04180">
    <property type="entry name" value="LTV"/>
    <property type="match status" value="1"/>
</dbReference>